<keyword evidence="1" id="KW-0805">Transcription regulation</keyword>
<evidence type="ECO:0000256" key="3">
    <source>
        <dbReference type="ARBA" id="ARBA00023163"/>
    </source>
</evidence>
<dbReference type="SUPFAM" id="SSF48498">
    <property type="entry name" value="Tetracyclin repressor-like, C-terminal domain"/>
    <property type="match status" value="1"/>
</dbReference>
<accession>A0A2C8F5Z7</accession>
<evidence type="ECO:0000313" key="7">
    <source>
        <dbReference type="Proteomes" id="UP000219215"/>
    </source>
</evidence>
<feature type="domain" description="HTH tetR-type" evidence="5">
    <location>
        <begin position="1"/>
        <end position="61"/>
    </location>
</feature>
<sequence length="195" mass="21752">MSKKDKILVAAQELFAKSGYAGTTMKMVAEEAEVASGLVFHYFDNKENLFMAAGSELIDTMILYLRDRIADSANGCEALGAFVEAYLEFTIVNEKTFPTLIRCSPFSDDNPDLDRKKIGAKFRELIDMVEEILLRGIEDGSIVDLPVTQTAFMVYANIVGAVRTRFLAPYEIPGLYDEARDFILRSVQTPRLIAS</sequence>
<dbReference type="InterPro" id="IPR023772">
    <property type="entry name" value="DNA-bd_HTH_TetR-type_CS"/>
</dbReference>
<dbReference type="Proteomes" id="UP000219215">
    <property type="component" value="Chromosome DPRO"/>
</dbReference>
<dbReference type="Gene3D" id="1.10.357.10">
    <property type="entry name" value="Tetracycline Repressor, domain 2"/>
    <property type="match status" value="1"/>
</dbReference>
<proteinExistence type="predicted"/>
<dbReference type="SUPFAM" id="SSF46689">
    <property type="entry name" value="Homeodomain-like"/>
    <property type="match status" value="1"/>
</dbReference>
<feature type="DNA-binding region" description="H-T-H motif" evidence="4">
    <location>
        <begin position="24"/>
        <end position="43"/>
    </location>
</feature>
<dbReference type="InterPro" id="IPR036271">
    <property type="entry name" value="Tet_transcr_reg_TetR-rel_C_sf"/>
</dbReference>
<dbReference type="Pfam" id="PF00440">
    <property type="entry name" value="TetR_N"/>
    <property type="match status" value="1"/>
</dbReference>
<dbReference type="GO" id="GO:0000976">
    <property type="term" value="F:transcription cis-regulatory region binding"/>
    <property type="evidence" value="ECO:0007669"/>
    <property type="project" value="TreeGrafter"/>
</dbReference>
<evidence type="ECO:0000256" key="4">
    <source>
        <dbReference type="PROSITE-ProRule" id="PRU00335"/>
    </source>
</evidence>
<keyword evidence="3" id="KW-0804">Transcription</keyword>
<dbReference type="PRINTS" id="PR00455">
    <property type="entry name" value="HTHTETR"/>
</dbReference>
<organism evidence="6 7">
    <name type="scientific">Pseudodesulfovibrio profundus</name>
    <dbReference type="NCBI Taxonomy" id="57320"/>
    <lineage>
        <taxon>Bacteria</taxon>
        <taxon>Pseudomonadati</taxon>
        <taxon>Thermodesulfobacteriota</taxon>
        <taxon>Desulfovibrionia</taxon>
        <taxon>Desulfovibrionales</taxon>
        <taxon>Desulfovibrionaceae</taxon>
    </lineage>
</organism>
<dbReference type="PANTHER" id="PTHR30055">
    <property type="entry name" value="HTH-TYPE TRANSCRIPTIONAL REGULATOR RUTR"/>
    <property type="match status" value="1"/>
</dbReference>
<dbReference type="OrthoDB" id="5511609at2"/>
<dbReference type="PROSITE" id="PS01081">
    <property type="entry name" value="HTH_TETR_1"/>
    <property type="match status" value="1"/>
</dbReference>
<dbReference type="Gene3D" id="1.10.10.60">
    <property type="entry name" value="Homeodomain-like"/>
    <property type="match status" value="1"/>
</dbReference>
<dbReference type="EMBL" id="LT907975">
    <property type="protein sequence ID" value="SOB57542.1"/>
    <property type="molecule type" value="Genomic_DNA"/>
</dbReference>
<evidence type="ECO:0000259" key="5">
    <source>
        <dbReference type="PROSITE" id="PS50977"/>
    </source>
</evidence>
<evidence type="ECO:0000256" key="2">
    <source>
        <dbReference type="ARBA" id="ARBA00023125"/>
    </source>
</evidence>
<evidence type="ECO:0000256" key="1">
    <source>
        <dbReference type="ARBA" id="ARBA00023015"/>
    </source>
</evidence>
<keyword evidence="7" id="KW-1185">Reference proteome</keyword>
<dbReference type="PROSITE" id="PS50977">
    <property type="entry name" value="HTH_TETR_2"/>
    <property type="match status" value="1"/>
</dbReference>
<dbReference type="InterPro" id="IPR001647">
    <property type="entry name" value="HTH_TetR"/>
</dbReference>
<dbReference type="InterPro" id="IPR050109">
    <property type="entry name" value="HTH-type_TetR-like_transc_reg"/>
</dbReference>
<dbReference type="InterPro" id="IPR009057">
    <property type="entry name" value="Homeodomain-like_sf"/>
</dbReference>
<protein>
    <submittedName>
        <fullName evidence="6">Regulatory protein TetR</fullName>
    </submittedName>
</protein>
<dbReference type="AlphaFoldDB" id="A0A2C8F5Z7"/>
<name>A0A2C8F5Z7_9BACT</name>
<dbReference type="GO" id="GO:0003700">
    <property type="term" value="F:DNA-binding transcription factor activity"/>
    <property type="evidence" value="ECO:0007669"/>
    <property type="project" value="TreeGrafter"/>
</dbReference>
<dbReference type="KEGG" id="pprf:DPRO_0658"/>
<dbReference type="RefSeq" id="WP_097010768.1">
    <property type="nucleotide sequence ID" value="NZ_LT907975.1"/>
</dbReference>
<dbReference type="PANTHER" id="PTHR30055:SF234">
    <property type="entry name" value="HTH-TYPE TRANSCRIPTIONAL REGULATOR BETI"/>
    <property type="match status" value="1"/>
</dbReference>
<reference evidence="7" key="1">
    <citation type="submission" date="2017-09" db="EMBL/GenBank/DDBJ databases">
        <authorList>
            <person name="Regsiter A."/>
            <person name="William W."/>
        </authorList>
    </citation>
    <scope>NUCLEOTIDE SEQUENCE [LARGE SCALE GENOMIC DNA]</scope>
    <source>
        <strain evidence="7">500-1</strain>
    </source>
</reference>
<keyword evidence="2 4" id="KW-0238">DNA-binding</keyword>
<evidence type="ECO:0000313" key="6">
    <source>
        <dbReference type="EMBL" id="SOB57542.1"/>
    </source>
</evidence>
<gene>
    <name evidence="6" type="ORF">DPRO_0658</name>
</gene>